<dbReference type="EMBL" id="BLLK01000046">
    <property type="protein sequence ID" value="GFH53215.1"/>
    <property type="molecule type" value="Genomic_DNA"/>
</dbReference>
<accession>A0AAD3CYF2</accession>
<evidence type="ECO:0000313" key="2">
    <source>
        <dbReference type="Proteomes" id="UP001054902"/>
    </source>
</evidence>
<name>A0AAD3CYF2_9STRA</name>
<protein>
    <recommendedName>
        <fullName evidence="3">F-box domain-containing protein</fullName>
    </recommendedName>
</protein>
<gene>
    <name evidence="1" type="ORF">CTEN210_09691</name>
</gene>
<proteinExistence type="predicted"/>
<keyword evidence="2" id="KW-1185">Reference proteome</keyword>
<evidence type="ECO:0008006" key="3">
    <source>
        <dbReference type="Google" id="ProtNLM"/>
    </source>
</evidence>
<dbReference type="InterPro" id="IPR036770">
    <property type="entry name" value="Ankyrin_rpt-contain_sf"/>
</dbReference>
<dbReference type="Gene3D" id="1.25.40.20">
    <property type="entry name" value="Ankyrin repeat-containing domain"/>
    <property type="match status" value="1"/>
</dbReference>
<evidence type="ECO:0000313" key="1">
    <source>
        <dbReference type="EMBL" id="GFH53215.1"/>
    </source>
</evidence>
<sequence length="603" mass="68306">MQSTKRVKLGHESSSAIEAVECTKTINDLPAELIKNIFSFVGKGNYCFVAPVSKDFCFNFLTMDLIEDKFDHKLDYIQAIGRNKVTTPEAASTSMELAEHCFFYAPDEFNKQVLTKAALNGRQDIVNFGHAMGVEFRFRDDEAPLEIAKKGDLGMLQLLYHKYKPRLCSVFTTAAEHGHFDILHWMKKMIERGEGPSFKDIDASLVFMHAAKGGHKEVIEWLKAFAEDHIAGYTFDKANRLFSDFIAAAARGGQLELLKWLSEGDDDALRDVETLIAATRSGNMELINYLVDHGCPYDDPELCAAAAYLNDHVKSLEILTFLHNHSAPWDEDTCYKAASAGNFNALIYARRNGCPWDEKTLKEAIMEGNTPMLEYCLQNNCPVSDRDCDLAARLIDHDHALKVLKVLREHSVPWDESTCVQAARLGNLKVLEWARSHGCPWSPEVFDFAIESENRGVIQYCIENNCPMENAAEFIFDHVDPLSILKILQKNGYTFTQEFCTKALREDDIIALRWLRYIGCPWDINCICDEAVQRDNYDALVYTHKNGGILTKETYAFCFSEDGLGGEYYEKPTELVCSNEILGYLVLNHCPRPDSSDWNVIYS</sequence>
<reference evidence="1 2" key="1">
    <citation type="journal article" date="2021" name="Sci. Rep.">
        <title>The genome of the diatom Chaetoceros tenuissimus carries an ancient integrated fragment of an extant virus.</title>
        <authorList>
            <person name="Hongo Y."/>
            <person name="Kimura K."/>
            <person name="Takaki Y."/>
            <person name="Yoshida Y."/>
            <person name="Baba S."/>
            <person name="Kobayashi G."/>
            <person name="Nagasaki K."/>
            <person name="Hano T."/>
            <person name="Tomaru Y."/>
        </authorList>
    </citation>
    <scope>NUCLEOTIDE SEQUENCE [LARGE SCALE GENOMIC DNA]</scope>
    <source>
        <strain evidence="1 2">NIES-3715</strain>
    </source>
</reference>
<dbReference type="SUPFAM" id="SSF48403">
    <property type="entry name" value="Ankyrin repeat"/>
    <property type="match status" value="1"/>
</dbReference>
<dbReference type="Proteomes" id="UP001054902">
    <property type="component" value="Unassembled WGS sequence"/>
</dbReference>
<dbReference type="InterPro" id="IPR052050">
    <property type="entry name" value="SecEffector_AnkRepeat"/>
</dbReference>
<dbReference type="PANTHER" id="PTHR46586">
    <property type="entry name" value="ANKYRIN REPEAT-CONTAINING PROTEIN"/>
    <property type="match status" value="1"/>
</dbReference>
<dbReference type="SUPFAM" id="SSF140860">
    <property type="entry name" value="Pseudo ankyrin repeat-like"/>
    <property type="match status" value="1"/>
</dbReference>
<dbReference type="PANTHER" id="PTHR46586:SF3">
    <property type="entry name" value="ANKYRIN REPEAT-CONTAINING PROTEIN"/>
    <property type="match status" value="1"/>
</dbReference>
<comment type="caution">
    <text evidence="1">The sequence shown here is derived from an EMBL/GenBank/DDBJ whole genome shotgun (WGS) entry which is preliminary data.</text>
</comment>
<dbReference type="AlphaFoldDB" id="A0AAD3CYF2"/>
<organism evidence="1 2">
    <name type="scientific">Chaetoceros tenuissimus</name>
    <dbReference type="NCBI Taxonomy" id="426638"/>
    <lineage>
        <taxon>Eukaryota</taxon>
        <taxon>Sar</taxon>
        <taxon>Stramenopiles</taxon>
        <taxon>Ochrophyta</taxon>
        <taxon>Bacillariophyta</taxon>
        <taxon>Coscinodiscophyceae</taxon>
        <taxon>Chaetocerotophycidae</taxon>
        <taxon>Chaetocerotales</taxon>
        <taxon>Chaetocerotaceae</taxon>
        <taxon>Chaetoceros</taxon>
    </lineage>
</organism>